<feature type="signal peptide" evidence="1">
    <location>
        <begin position="1"/>
        <end position="21"/>
    </location>
</feature>
<protein>
    <submittedName>
        <fullName evidence="2">Mougrin</fullName>
    </submittedName>
</protein>
<feature type="chain" id="PRO_5004103933" evidence="1">
    <location>
        <begin position="22"/>
        <end position="63"/>
    </location>
</feature>
<keyword evidence="1" id="KW-0732">Signal</keyword>
<reference evidence="2" key="1">
    <citation type="journal article" date="2015" name="Vet. Parasitol.">
        <title>New salivary anti-haemostatics containing protective epitopes from Ornithodoros moubata ticks: Assessment of their individual and combined vaccine efficacy.</title>
        <authorList>
            <person name="Diaz-Martin V."/>
            <person name="Manzano-Roman R."/>
            <person name="Oleaga A."/>
            <person name="Perez-Sanchez R."/>
        </authorList>
    </citation>
    <scope>NUCLEOTIDE SEQUENCE</scope>
</reference>
<name>M9WFX3_ORNMO</name>
<dbReference type="AlphaFoldDB" id="M9WFX3"/>
<proteinExistence type="evidence at transcript level"/>
<organism evidence="2">
    <name type="scientific">Ornithodoros moubata</name>
    <name type="common">Soft tick</name>
    <name type="synonym">Argasid tick</name>
    <dbReference type="NCBI Taxonomy" id="6938"/>
    <lineage>
        <taxon>Eukaryota</taxon>
        <taxon>Metazoa</taxon>
        <taxon>Ecdysozoa</taxon>
        <taxon>Arthropoda</taxon>
        <taxon>Chelicerata</taxon>
        <taxon>Arachnida</taxon>
        <taxon>Acari</taxon>
        <taxon>Parasitiformes</taxon>
        <taxon>Ixodida</taxon>
        <taxon>Ixodoidea</taxon>
        <taxon>Argasidae</taxon>
        <taxon>Ornithodorinae</taxon>
        <taxon>Ornithodoros</taxon>
    </lineage>
</organism>
<evidence type="ECO:0000313" key="2">
    <source>
        <dbReference type="EMBL" id="AGJ90345.1"/>
    </source>
</evidence>
<sequence length="63" mass="7210">MQAKILVFAFVLLSVAVLAYGYVDECNETPMYRCPGDEDRISGWTYDHSGSENDCRRLCGEKW</sequence>
<evidence type="ECO:0000256" key="1">
    <source>
        <dbReference type="SAM" id="SignalP"/>
    </source>
</evidence>
<dbReference type="EMBL" id="KC908105">
    <property type="protein sequence ID" value="AGJ90345.1"/>
    <property type="molecule type" value="mRNA"/>
</dbReference>
<accession>M9WFX3</accession>